<dbReference type="Proteomes" id="UP000234239">
    <property type="component" value="Unassembled WGS sequence"/>
</dbReference>
<accession>A0A0X8FBL8</accession>
<evidence type="ECO:0000256" key="8">
    <source>
        <dbReference type="PROSITE-ProRule" id="PRU01091"/>
    </source>
</evidence>
<dbReference type="GO" id="GO:0000156">
    <property type="term" value="F:phosphorelay response regulator activity"/>
    <property type="evidence" value="ECO:0007669"/>
    <property type="project" value="TreeGrafter"/>
</dbReference>
<dbReference type="InterPro" id="IPR039420">
    <property type="entry name" value="WalR-like"/>
</dbReference>
<feature type="DNA-binding region" description="OmpR/PhoB-type" evidence="8">
    <location>
        <begin position="156"/>
        <end position="255"/>
    </location>
</feature>
<dbReference type="InterPro" id="IPR001789">
    <property type="entry name" value="Sig_transdc_resp-reg_receiver"/>
</dbReference>
<dbReference type="RefSeq" id="WP_067974623.1">
    <property type="nucleotide sequence ID" value="NZ_CAJHKM010000001.1"/>
</dbReference>
<feature type="region of interest" description="Disordered" evidence="9">
    <location>
        <begin position="121"/>
        <end position="141"/>
    </location>
</feature>
<dbReference type="Proteomes" id="UP000069912">
    <property type="component" value="Chromosome"/>
</dbReference>
<dbReference type="PANTHER" id="PTHR48111">
    <property type="entry name" value="REGULATOR OF RPOS"/>
    <property type="match status" value="1"/>
</dbReference>
<dbReference type="CDD" id="cd00383">
    <property type="entry name" value="trans_reg_C"/>
    <property type="match status" value="1"/>
</dbReference>
<dbReference type="InterPro" id="IPR001867">
    <property type="entry name" value="OmpR/PhoB-type_DNA-bd"/>
</dbReference>
<feature type="compositionally biased region" description="Basic and acidic residues" evidence="9">
    <location>
        <begin position="122"/>
        <end position="141"/>
    </location>
</feature>
<dbReference type="Pfam" id="PF00072">
    <property type="entry name" value="Response_reg"/>
    <property type="match status" value="1"/>
</dbReference>
<evidence type="ECO:0000256" key="6">
    <source>
        <dbReference type="ARBA" id="ARBA00023163"/>
    </source>
</evidence>
<keyword evidence="1 7" id="KW-0597">Phosphoprotein</keyword>
<dbReference type="FunFam" id="1.10.10.10:FF:000018">
    <property type="entry name" value="DNA-binding response regulator ResD"/>
    <property type="match status" value="1"/>
</dbReference>
<dbReference type="EMBL" id="PKGY01000002">
    <property type="protein sequence ID" value="PKZ22463.1"/>
    <property type="molecule type" value="Genomic_DNA"/>
</dbReference>
<evidence type="ECO:0000313" key="13">
    <source>
        <dbReference type="EMBL" id="PKZ22463.1"/>
    </source>
</evidence>
<dbReference type="SUPFAM" id="SSF52172">
    <property type="entry name" value="CheY-like"/>
    <property type="match status" value="1"/>
</dbReference>
<dbReference type="GO" id="GO:0006355">
    <property type="term" value="P:regulation of DNA-templated transcription"/>
    <property type="evidence" value="ECO:0007669"/>
    <property type="project" value="InterPro"/>
</dbReference>
<evidence type="ECO:0000256" key="9">
    <source>
        <dbReference type="SAM" id="MobiDB-lite"/>
    </source>
</evidence>
<feature type="domain" description="OmpR/PhoB-type" evidence="11">
    <location>
        <begin position="156"/>
        <end position="255"/>
    </location>
</feature>
<dbReference type="InterPro" id="IPR016032">
    <property type="entry name" value="Sig_transdc_resp-reg_C-effctor"/>
</dbReference>
<dbReference type="FunFam" id="3.40.50.2300:FF:000001">
    <property type="entry name" value="DNA-binding response regulator PhoB"/>
    <property type="match status" value="1"/>
</dbReference>
<dbReference type="OrthoDB" id="9790442at2"/>
<dbReference type="SMART" id="SM00448">
    <property type="entry name" value="REC"/>
    <property type="match status" value="1"/>
</dbReference>
<dbReference type="Gene3D" id="1.10.10.10">
    <property type="entry name" value="Winged helix-like DNA-binding domain superfamily/Winged helix DNA-binding domain"/>
    <property type="match status" value="1"/>
</dbReference>
<keyword evidence="6" id="KW-0804">Transcription</keyword>
<keyword evidence="2" id="KW-0902">Two-component regulatory system</keyword>
<evidence type="ECO:0000256" key="1">
    <source>
        <dbReference type="ARBA" id="ARBA00022553"/>
    </source>
</evidence>
<evidence type="ECO:0000259" key="10">
    <source>
        <dbReference type="PROSITE" id="PS50110"/>
    </source>
</evidence>
<dbReference type="PROSITE" id="PS51755">
    <property type="entry name" value="OMPR_PHOB"/>
    <property type="match status" value="1"/>
</dbReference>
<evidence type="ECO:0000256" key="3">
    <source>
        <dbReference type="ARBA" id="ARBA00023015"/>
    </source>
</evidence>
<evidence type="ECO:0000313" key="12">
    <source>
        <dbReference type="EMBL" id="AMB94287.1"/>
    </source>
</evidence>
<reference evidence="13 15" key="3">
    <citation type="submission" date="2017-12" db="EMBL/GenBank/DDBJ databases">
        <title>Phylogenetic diversity of female urinary microbiome.</title>
        <authorList>
            <person name="Thomas-White K."/>
            <person name="Wolfe A.J."/>
        </authorList>
    </citation>
    <scope>NUCLEOTIDE SEQUENCE [LARGE SCALE GENOMIC DNA]</scope>
    <source>
        <strain evidence="13 15">UMB0139</strain>
    </source>
</reference>
<keyword evidence="5" id="KW-0010">Activator</keyword>
<name>A0A0X8FBL8_9LACT</name>
<dbReference type="Gene3D" id="6.10.250.690">
    <property type="match status" value="1"/>
</dbReference>
<sequence>MKKVLIVDDEASIRKLLQFNLEKEGYDVTTAEDGNRGYELGKSNEFDLIILDIMLPGIDGMEICRRLRQKNIETAILMLTAKDQELEKIIGLELGADDYMTKPFSPREVLARMKAILRRSTRQSEEKAKSQAEADSLRQHVAENSYPVPADDLEEDELVKVGDIIINTGDFSVSVRGELVDMTPKEFDLLYYMSKRVNRTLSREQLLQKIWDFDYPVETRIVDVHISHLREKIEEDTKKPQYIKTVRGFGYKFEVPKP</sequence>
<dbReference type="Pfam" id="PF00486">
    <property type="entry name" value="Trans_reg_C"/>
    <property type="match status" value="1"/>
</dbReference>
<dbReference type="GO" id="GO:0000976">
    <property type="term" value="F:transcription cis-regulatory region binding"/>
    <property type="evidence" value="ECO:0007669"/>
    <property type="project" value="TreeGrafter"/>
</dbReference>
<dbReference type="AlphaFoldDB" id="A0A0X8FBL8"/>
<evidence type="ECO:0000259" key="11">
    <source>
        <dbReference type="PROSITE" id="PS51755"/>
    </source>
</evidence>
<organism evidence="12 14">
    <name type="scientific">Aerococcus sanguinicola</name>
    <dbReference type="NCBI Taxonomy" id="119206"/>
    <lineage>
        <taxon>Bacteria</taxon>
        <taxon>Bacillati</taxon>
        <taxon>Bacillota</taxon>
        <taxon>Bacilli</taxon>
        <taxon>Lactobacillales</taxon>
        <taxon>Aerococcaceae</taxon>
        <taxon>Aerococcus</taxon>
    </lineage>
</organism>
<dbReference type="EMBL" id="CP014160">
    <property type="protein sequence ID" value="AMB94287.1"/>
    <property type="molecule type" value="Genomic_DNA"/>
</dbReference>
<dbReference type="InterPro" id="IPR011006">
    <property type="entry name" value="CheY-like_superfamily"/>
</dbReference>
<evidence type="ECO:0000256" key="5">
    <source>
        <dbReference type="ARBA" id="ARBA00023159"/>
    </source>
</evidence>
<evidence type="ECO:0000256" key="7">
    <source>
        <dbReference type="PROSITE-ProRule" id="PRU00169"/>
    </source>
</evidence>
<protein>
    <submittedName>
        <fullName evidence="13">DNA-binding response regulator</fullName>
    </submittedName>
    <submittedName>
        <fullName evidence="12">Two-component system response regulator</fullName>
    </submittedName>
</protein>
<dbReference type="InterPro" id="IPR036388">
    <property type="entry name" value="WH-like_DNA-bd_sf"/>
</dbReference>
<keyword evidence="4 8" id="KW-0238">DNA-binding</keyword>
<dbReference type="PROSITE" id="PS50110">
    <property type="entry name" value="RESPONSE_REGULATORY"/>
    <property type="match status" value="1"/>
</dbReference>
<evidence type="ECO:0000313" key="14">
    <source>
        <dbReference type="Proteomes" id="UP000069912"/>
    </source>
</evidence>
<dbReference type="PANTHER" id="PTHR48111:SF73">
    <property type="entry name" value="ALKALINE PHOSPHATASE SYNTHESIS TRANSCRIPTIONAL REGULATORY PROTEIN PHOP"/>
    <property type="match status" value="1"/>
</dbReference>
<gene>
    <name evidence="12" type="ORF">AWM72_05695</name>
    <name evidence="13" type="ORF">CYJ28_04930</name>
</gene>
<proteinExistence type="predicted"/>
<dbReference type="SUPFAM" id="SSF46894">
    <property type="entry name" value="C-terminal effector domain of the bipartite response regulators"/>
    <property type="match status" value="1"/>
</dbReference>
<feature type="modified residue" description="4-aspartylphosphate" evidence="7">
    <location>
        <position position="52"/>
    </location>
</feature>
<keyword evidence="3" id="KW-0805">Transcription regulation</keyword>
<feature type="domain" description="Response regulatory" evidence="10">
    <location>
        <begin position="3"/>
        <end position="117"/>
    </location>
</feature>
<dbReference type="GO" id="GO:0032993">
    <property type="term" value="C:protein-DNA complex"/>
    <property type="evidence" value="ECO:0007669"/>
    <property type="project" value="TreeGrafter"/>
</dbReference>
<dbReference type="KEGG" id="asan:AWM72_05695"/>
<keyword evidence="14" id="KW-1185">Reference proteome</keyword>
<dbReference type="SMART" id="SM00862">
    <property type="entry name" value="Trans_reg_C"/>
    <property type="match status" value="1"/>
</dbReference>
<evidence type="ECO:0000313" key="15">
    <source>
        <dbReference type="Proteomes" id="UP000234239"/>
    </source>
</evidence>
<dbReference type="GO" id="GO:0005829">
    <property type="term" value="C:cytosol"/>
    <property type="evidence" value="ECO:0007669"/>
    <property type="project" value="TreeGrafter"/>
</dbReference>
<dbReference type="GeneID" id="92903559"/>
<reference evidence="14" key="2">
    <citation type="submission" date="2016-01" db="EMBL/GenBank/DDBJ databases">
        <title>Six Aerococcus type strain genome sequencing and assembly using PacBio and Illumina Hiseq.</title>
        <authorList>
            <person name="Carkaci D."/>
            <person name="Dargis R."/>
            <person name="Nielsen X.C."/>
            <person name="Skovgaard O."/>
            <person name="Fuursted K."/>
            <person name="Christensen J.J."/>
        </authorList>
    </citation>
    <scope>NUCLEOTIDE SEQUENCE [LARGE SCALE GENOMIC DNA]</scope>
    <source>
        <strain evidence="14">CCUG43001</strain>
    </source>
</reference>
<dbReference type="Gene3D" id="3.40.50.2300">
    <property type="match status" value="1"/>
</dbReference>
<reference evidence="12 14" key="1">
    <citation type="journal article" date="2016" name="Genome Announc.">
        <title>Complete Genome Sequences of Aerococcus christensenii CCUG 28831T, Aerococcus sanguinicola CCUG 43001T, Aerococcus urinae CCUG 36881T, Aerococcus urinaeequi CCUG 28094T, Aerococcus urinaehominis CCUG 42038 BT, and Aerococcus viridans CCUG 4311T.</title>
        <authorList>
            <person name="Carkaci D."/>
            <person name="Dargis R."/>
            <person name="Nielsen X.C."/>
            <person name="Skovgaard O."/>
            <person name="Fuursted K."/>
            <person name="Christensen J.J."/>
        </authorList>
    </citation>
    <scope>NUCLEOTIDE SEQUENCE [LARGE SCALE GENOMIC DNA]</scope>
    <source>
        <strain evidence="12 14">CCUG43001</strain>
    </source>
</reference>
<evidence type="ECO:0000256" key="4">
    <source>
        <dbReference type="ARBA" id="ARBA00023125"/>
    </source>
</evidence>
<evidence type="ECO:0000256" key="2">
    <source>
        <dbReference type="ARBA" id="ARBA00023012"/>
    </source>
</evidence>